<evidence type="ECO:0000256" key="1">
    <source>
        <dbReference type="SAM" id="Phobius"/>
    </source>
</evidence>
<dbReference type="Pfam" id="PF13641">
    <property type="entry name" value="Glyco_tranf_2_3"/>
    <property type="match status" value="1"/>
</dbReference>
<dbReference type="EMBL" id="PHFL01000064">
    <property type="protein sequence ID" value="RFM23507.1"/>
    <property type="molecule type" value="Genomic_DNA"/>
</dbReference>
<name>A0A395LY94_9BACT</name>
<dbReference type="Gene3D" id="3.90.550.10">
    <property type="entry name" value="Spore Coat Polysaccharide Biosynthesis Protein SpsA, Chain A"/>
    <property type="match status" value="1"/>
</dbReference>
<dbReference type="PANTHER" id="PTHR43179">
    <property type="entry name" value="RHAMNOSYLTRANSFERASE WBBL"/>
    <property type="match status" value="1"/>
</dbReference>
<dbReference type="InterPro" id="IPR029044">
    <property type="entry name" value="Nucleotide-diphossugar_trans"/>
</dbReference>
<evidence type="ECO:0000313" key="2">
    <source>
        <dbReference type="EMBL" id="RFM23507.1"/>
    </source>
</evidence>
<dbReference type="GO" id="GO:0016740">
    <property type="term" value="F:transferase activity"/>
    <property type="evidence" value="ECO:0007669"/>
    <property type="project" value="UniProtKB-KW"/>
</dbReference>
<feature type="transmembrane region" description="Helical" evidence="1">
    <location>
        <begin position="331"/>
        <end position="349"/>
    </location>
</feature>
<sequence>MFSAGYIITLHPFCLEWALCATLETLCCNFAKKFGASIYLSMILSVVIVSYNVKTFLEQCLRSVLKAAEGIESEIFVVDNNSVDGTEAMLMAKFSCLPNVHLIFNRENLGFSKANNQALRRCRGRYVLVLNPDTLVQEDTFRKMIAFMEQDPTIGAAGCKLLNADGSFQLSCRRSFPTPEVSFYKIIGLSALFPQSRRFARYNLTYLPIDATYEVDALMGAFMFIRREVLEQVGLFDESFFMYGEDLDLCYRIKQAGWKIYYYHETQIIHYKGESTKKESFNYVIRFYEAMLIFVRKHYRLRYSRLFEAILVLGIYLRASLAFLRRLLMRLGVPLLDLVLIVLSIFVGFRYKFSVYPTEFLSIVLPAYTAVWVTLLVAFGQYRAARQYSLKTLALALCIGFLINASLTFFFKQYAFSRVGLSASFVCALLFLGGWRVLWRAFALKAFSGTLACRRRLAVVGTGPAAIDVATKLQANISKNYDFVGYISTGNGVANEQTLGRLENIVDIVRINRIDELVFVSSEVSNMGALTAISKCSRMPVACRIAPSGLDVMISSGSIEDFSNTIALVDVELALSQPARQISKRIFDVLLCPLVLLVLLVRRTKPLSEVWQVLRGKKTWVGVSALHSKSSGVYAWRTGVWSLAELQHATTPAQCERADLFYAKNSSLGLDTEILFKSLFSKSHSRYML</sequence>
<protein>
    <submittedName>
        <fullName evidence="2">Glycosyltransferase</fullName>
    </submittedName>
</protein>
<proteinExistence type="predicted"/>
<comment type="caution">
    <text evidence="2">The sequence shown here is derived from an EMBL/GenBank/DDBJ whole genome shotgun (WGS) entry which is preliminary data.</text>
</comment>
<dbReference type="Proteomes" id="UP000266389">
    <property type="component" value="Unassembled WGS sequence"/>
</dbReference>
<dbReference type="AlphaFoldDB" id="A0A395LY94"/>
<dbReference type="Gene3D" id="3.40.50.720">
    <property type="entry name" value="NAD(P)-binding Rossmann-like Domain"/>
    <property type="match status" value="1"/>
</dbReference>
<evidence type="ECO:0000313" key="3">
    <source>
        <dbReference type="Proteomes" id="UP000266389"/>
    </source>
</evidence>
<organism evidence="2 3">
    <name type="scientific">Candidatus Thermochlorobacter aerophilus</name>
    <dbReference type="NCBI Taxonomy" id="1868324"/>
    <lineage>
        <taxon>Bacteria</taxon>
        <taxon>Pseudomonadati</taxon>
        <taxon>Chlorobiota</taxon>
        <taxon>Chlorobiia</taxon>
        <taxon>Chlorobiales</taxon>
        <taxon>Candidatus Thermochlorobacteriaceae</taxon>
        <taxon>Candidatus Thermochlorobacter</taxon>
    </lineage>
</organism>
<feature type="transmembrane region" description="Helical" evidence="1">
    <location>
        <begin position="361"/>
        <end position="380"/>
    </location>
</feature>
<reference evidence="2 3" key="1">
    <citation type="journal article" date="2011" name="ISME J.">
        <title>Community ecology of hot spring cyanobacterial mats: predominant populations and their functional potential.</title>
        <authorList>
            <person name="Klatt C.G."/>
            <person name="Wood J.M."/>
            <person name="Rusch D.B."/>
            <person name="Bateson M.M."/>
            <person name="Hamamura N."/>
            <person name="Heidelberg J.F."/>
            <person name="Grossman A.R."/>
            <person name="Bhaya D."/>
            <person name="Cohan F.M."/>
            <person name="Kuhl M."/>
            <person name="Bryant D.A."/>
            <person name="Ward D.M."/>
        </authorList>
    </citation>
    <scope>NUCLEOTIDE SEQUENCE [LARGE SCALE GENOMIC DNA]</scope>
    <source>
        <strain evidence="2">OS</strain>
    </source>
</reference>
<dbReference type="SUPFAM" id="SSF53448">
    <property type="entry name" value="Nucleotide-diphospho-sugar transferases"/>
    <property type="match status" value="1"/>
</dbReference>
<dbReference type="CDD" id="cd04186">
    <property type="entry name" value="GT_2_like_c"/>
    <property type="match status" value="1"/>
</dbReference>
<dbReference type="Pfam" id="PF13727">
    <property type="entry name" value="CoA_binding_3"/>
    <property type="match status" value="1"/>
</dbReference>
<feature type="transmembrane region" description="Helical" evidence="1">
    <location>
        <begin position="417"/>
        <end position="438"/>
    </location>
</feature>
<feature type="transmembrane region" description="Helical" evidence="1">
    <location>
        <begin position="392"/>
        <end position="411"/>
    </location>
</feature>
<keyword evidence="1" id="KW-0812">Transmembrane</keyword>
<keyword evidence="1" id="KW-1133">Transmembrane helix</keyword>
<keyword evidence="2" id="KW-0808">Transferase</keyword>
<keyword evidence="1" id="KW-0472">Membrane</keyword>
<gene>
    <name evidence="2" type="ORF">D0433_10645</name>
</gene>
<accession>A0A395LY94</accession>
<dbReference type="PANTHER" id="PTHR43179:SF7">
    <property type="entry name" value="RHAMNOSYLTRANSFERASE WBBL"/>
    <property type="match status" value="1"/>
</dbReference>